<dbReference type="Gene3D" id="3.40.50.1820">
    <property type="entry name" value="alpha/beta hydrolase"/>
    <property type="match status" value="1"/>
</dbReference>
<reference evidence="25" key="3">
    <citation type="submission" date="2025-09" db="UniProtKB">
        <authorList>
            <consortium name="Ensembl"/>
        </authorList>
    </citation>
    <scope>IDENTIFICATION</scope>
</reference>
<dbReference type="GO" id="GO:0016042">
    <property type="term" value="P:lipid catabolic process"/>
    <property type="evidence" value="ECO:0007669"/>
    <property type="project" value="UniProtKB-KW"/>
</dbReference>
<evidence type="ECO:0000256" key="21">
    <source>
        <dbReference type="ARBA" id="ARBA00048913"/>
    </source>
</evidence>
<accession>A0A672GCH2</accession>
<dbReference type="AlphaFoldDB" id="A0A672GCH2"/>
<reference evidence="25" key="1">
    <citation type="submission" date="2019-06" db="EMBL/GenBank/DDBJ databases">
        <authorList>
            <consortium name="Wellcome Sanger Institute Data Sharing"/>
        </authorList>
    </citation>
    <scope>NUCLEOTIDE SEQUENCE [LARGE SCALE GENOMIC DNA]</scope>
</reference>
<comment type="catalytic activity">
    <reaction evidence="21">
        <text>a cholesterol ester + H2O = cholesterol + a fatty acid + H(+)</text>
        <dbReference type="Rhea" id="RHEA:36403"/>
        <dbReference type="ChEBI" id="CHEBI:15377"/>
        <dbReference type="ChEBI" id="CHEBI:15378"/>
        <dbReference type="ChEBI" id="CHEBI:16113"/>
        <dbReference type="ChEBI" id="CHEBI:17002"/>
        <dbReference type="ChEBI" id="CHEBI:28868"/>
    </reaction>
    <physiologicalReaction direction="left-to-right" evidence="21">
        <dbReference type="Rhea" id="RHEA:36404"/>
    </physiologicalReaction>
</comment>
<dbReference type="OMA" id="QALGVCH"/>
<evidence type="ECO:0000256" key="20">
    <source>
        <dbReference type="ARBA" id="ARBA00047653"/>
    </source>
</evidence>
<proteinExistence type="inferred from homology"/>
<dbReference type="PANTHER" id="PTHR48081:SF29">
    <property type="entry name" value="NEUTRAL CHOLESTEROL ESTER HYDROLASE 1"/>
    <property type="match status" value="1"/>
</dbReference>
<evidence type="ECO:0000256" key="22">
    <source>
        <dbReference type="ARBA" id="ARBA00049214"/>
    </source>
</evidence>
<evidence type="ECO:0000256" key="17">
    <source>
        <dbReference type="ARBA" id="ARBA00044162"/>
    </source>
</evidence>
<keyword evidence="7" id="KW-0256">Endoplasmic reticulum</keyword>
<keyword evidence="8" id="KW-0492">Microsome</keyword>
<feature type="domain" description="Alpha/beta hydrolase fold-3" evidence="24">
    <location>
        <begin position="87"/>
        <end position="245"/>
    </location>
</feature>
<dbReference type="PIRSF" id="PIRSF037251">
    <property type="entry name" value="Arylacetamide_deacetylase"/>
    <property type="match status" value="1"/>
</dbReference>
<evidence type="ECO:0000256" key="2">
    <source>
        <dbReference type="ARBA" id="ARBA00004401"/>
    </source>
</evidence>
<evidence type="ECO:0000259" key="24">
    <source>
        <dbReference type="Pfam" id="PF07859"/>
    </source>
</evidence>
<keyword evidence="12" id="KW-0443">Lipid metabolism</keyword>
<feature type="active site" evidence="23">
    <location>
        <position position="328"/>
    </location>
</feature>
<keyword evidence="14" id="KW-0325">Glycoprotein</keyword>
<evidence type="ECO:0000256" key="23">
    <source>
        <dbReference type="PIRSR" id="PIRSR037251-1"/>
    </source>
</evidence>
<dbReference type="InterPro" id="IPR029058">
    <property type="entry name" value="AB_hydrolase_fold"/>
</dbReference>
<evidence type="ECO:0000256" key="1">
    <source>
        <dbReference type="ARBA" id="ARBA00004144"/>
    </source>
</evidence>
<comment type="subcellular location">
    <subcellularLocation>
        <location evidence="2">Cell membrane</location>
        <topology evidence="2">Single-pass type II membrane protein</topology>
    </subcellularLocation>
    <subcellularLocation>
        <location evidence="1">Microsome</location>
    </subcellularLocation>
</comment>
<name>A0A672GCH2_SALFA</name>
<dbReference type="Pfam" id="PF07859">
    <property type="entry name" value="Abhydrolase_3"/>
    <property type="match status" value="2"/>
</dbReference>
<dbReference type="InterPro" id="IPR017157">
    <property type="entry name" value="Arylacetamide_deacetylase"/>
</dbReference>
<dbReference type="SUPFAM" id="SSF53474">
    <property type="entry name" value="alpha/beta-Hydrolases"/>
    <property type="match status" value="1"/>
</dbReference>
<dbReference type="GO" id="GO:0005886">
    <property type="term" value="C:plasma membrane"/>
    <property type="evidence" value="ECO:0007669"/>
    <property type="project" value="UniProtKB-SubCell"/>
</dbReference>
<keyword evidence="11" id="KW-1133">Transmembrane helix</keyword>
<evidence type="ECO:0000256" key="12">
    <source>
        <dbReference type="ARBA" id="ARBA00023098"/>
    </source>
</evidence>
<feature type="active site" evidence="23">
    <location>
        <position position="358"/>
    </location>
</feature>
<evidence type="ECO:0000256" key="15">
    <source>
        <dbReference type="ARBA" id="ARBA00023406"/>
    </source>
</evidence>
<comment type="catalytic activity">
    <reaction evidence="15">
        <text>1-O-hexadecyl-2-acetyl-sn-glycerol + H2O = 1-O-hexadecyl-sn-glycerol + acetate + H(+)</text>
        <dbReference type="Rhea" id="RHEA:38563"/>
        <dbReference type="ChEBI" id="CHEBI:15377"/>
        <dbReference type="ChEBI" id="CHEBI:15378"/>
        <dbReference type="ChEBI" id="CHEBI:30089"/>
        <dbReference type="ChEBI" id="CHEBI:34115"/>
        <dbReference type="ChEBI" id="CHEBI:75936"/>
    </reaction>
    <physiologicalReaction direction="left-to-right" evidence="15">
        <dbReference type="Rhea" id="RHEA:38564"/>
    </physiologicalReaction>
</comment>
<dbReference type="PANTHER" id="PTHR48081">
    <property type="entry name" value="AB HYDROLASE SUPERFAMILY PROTEIN C4A8.06C"/>
    <property type="match status" value="1"/>
</dbReference>
<evidence type="ECO:0000256" key="18">
    <source>
        <dbReference type="ARBA" id="ARBA00044219"/>
    </source>
</evidence>
<gene>
    <name evidence="25" type="primary">LOC115394610</name>
</gene>
<reference evidence="25" key="2">
    <citation type="submission" date="2025-08" db="UniProtKB">
        <authorList>
            <consortium name="Ensembl"/>
        </authorList>
    </citation>
    <scope>IDENTIFICATION</scope>
</reference>
<dbReference type="Proteomes" id="UP000472267">
    <property type="component" value="Chromosome 9"/>
</dbReference>
<keyword evidence="26" id="KW-1185">Reference proteome</keyword>
<evidence type="ECO:0000256" key="11">
    <source>
        <dbReference type="ARBA" id="ARBA00022989"/>
    </source>
</evidence>
<evidence type="ECO:0000256" key="7">
    <source>
        <dbReference type="ARBA" id="ARBA00022824"/>
    </source>
</evidence>
<protein>
    <recommendedName>
        <fullName evidence="17">Neutral cholesterol ester hydrolase 1</fullName>
        <ecNumber evidence="16">3.1.1.71</ecNumber>
    </recommendedName>
    <alternativeName>
        <fullName evidence="18">Acetylalkylglycerol acetylhydrolase</fullName>
    </alternativeName>
    <alternativeName>
        <fullName evidence="19">Arylacetamide deacetylase-like 1</fullName>
    </alternativeName>
</protein>
<evidence type="ECO:0000256" key="14">
    <source>
        <dbReference type="ARBA" id="ARBA00023180"/>
    </source>
</evidence>
<evidence type="ECO:0000256" key="5">
    <source>
        <dbReference type="ARBA" id="ARBA00022692"/>
    </source>
</evidence>
<keyword evidence="13" id="KW-0472">Membrane</keyword>
<evidence type="ECO:0000256" key="6">
    <source>
        <dbReference type="ARBA" id="ARBA00022801"/>
    </source>
</evidence>
<comment type="catalytic activity">
    <reaction evidence="20">
        <text>cholesteryl (9Z-octadecenoate) + H2O = cholesterol + (9Z)-octadecenoate + H(+)</text>
        <dbReference type="Rhea" id="RHEA:33875"/>
        <dbReference type="ChEBI" id="CHEBI:15377"/>
        <dbReference type="ChEBI" id="CHEBI:15378"/>
        <dbReference type="ChEBI" id="CHEBI:16113"/>
        <dbReference type="ChEBI" id="CHEBI:30823"/>
        <dbReference type="ChEBI" id="CHEBI:46898"/>
    </reaction>
    <physiologicalReaction direction="left-to-right" evidence="20">
        <dbReference type="Rhea" id="RHEA:33876"/>
    </physiologicalReaction>
</comment>
<sequence>MRLRLAGVVLLAAAAYYIYLPLPSGVCEPWKLMLLDAVFRPTLLAVRLGLCHRIHLLNRLVCLVEDVDARSSATLQPKGGKKLKRAVLYYHGGGWALGSMRMTSYDYICRTLAEELDAVVMSVDYRLVPEAVFPDQYEDAMAAARAFLSEEVCQRYGIDPERTCVSGDSAGGNLAAAVSQGLALDDAQKVKFKIQALIYPVLQTLDFHTSSYQQNQAVPILHRHIMIRFWLQYLGGDSSLEPVLLANNHSALDEPAVTAAMRSRVSWTALLPPTGRGRRFEPLVQKTGTPGVVGRLPALTDVRAAPLLAESEVLSRTPKAYVMTCEFDVLRDDGLMYARRLRDAGIDVTNEHLVDGFHGCMVYSQLPMLSGVGQRSLASYARWLDQNL</sequence>
<comment type="catalytic activity">
    <reaction evidence="22">
        <text>a 1-O-alkyl-2-acetyl-sn-glycerol + H2O = a 1-O-alkyl-sn-glycerol + acetate + H(+)</text>
        <dbReference type="Rhea" id="RHEA:11552"/>
        <dbReference type="ChEBI" id="CHEBI:15377"/>
        <dbReference type="ChEBI" id="CHEBI:15378"/>
        <dbReference type="ChEBI" id="CHEBI:15850"/>
        <dbReference type="ChEBI" id="CHEBI:16291"/>
        <dbReference type="ChEBI" id="CHEBI:30089"/>
        <dbReference type="EC" id="3.1.1.71"/>
    </reaction>
    <physiologicalReaction direction="left-to-right" evidence="22">
        <dbReference type="Rhea" id="RHEA:11553"/>
    </physiologicalReaction>
</comment>
<evidence type="ECO:0000256" key="3">
    <source>
        <dbReference type="ARBA" id="ARBA00010515"/>
    </source>
</evidence>
<evidence type="ECO:0000256" key="13">
    <source>
        <dbReference type="ARBA" id="ARBA00023136"/>
    </source>
</evidence>
<evidence type="ECO:0000256" key="16">
    <source>
        <dbReference type="ARBA" id="ARBA00044060"/>
    </source>
</evidence>
<dbReference type="Ensembl" id="ENSSFAT00005017192.1">
    <property type="protein sequence ID" value="ENSSFAP00005016541.1"/>
    <property type="gene ID" value="ENSSFAG00005008782.1"/>
</dbReference>
<evidence type="ECO:0000256" key="8">
    <source>
        <dbReference type="ARBA" id="ARBA00022848"/>
    </source>
</evidence>
<evidence type="ECO:0000256" key="10">
    <source>
        <dbReference type="ARBA" id="ARBA00022968"/>
    </source>
</evidence>
<keyword evidence="4" id="KW-1003">Cell membrane</keyword>
<organism evidence="25 26">
    <name type="scientific">Salarias fasciatus</name>
    <name type="common">Jewelled blenny</name>
    <name type="synonym">Blennius fasciatus</name>
    <dbReference type="NCBI Taxonomy" id="181472"/>
    <lineage>
        <taxon>Eukaryota</taxon>
        <taxon>Metazoa</taxon>
        <taxon>Chordata</taxon>
        <taxon>Craniata</taxon>
        <taxon>Vertebrata</taxon>
        <taxon>Euteleostomi</taxon>
        <taxon>Actinopterygii</taxon>
        <taxon>Neopterygii</taxon>
        <taxon>Teleostei</taxon>
        <taxon>Neoteleostei</taxon>
        <taxon>Acanthomorphata</taxon>
        <taxon>Ovalentaria</taxon>
        <taxon>Blenniimorphae</taxon>
        <taxon>Blenniiformes</taxon>
        <taxon>Blennioidei</taxon>
        <taxon>Blenniidae</taxon>
        <taxon>Salariinae</taxon>
        <taxon>Salarias</taxon>
    </lineage>
</organism>
<dbReference type="InterPro" id="IPR013094">
    <property type="entry name" value="AB_hydrolase_3"/>
</dbReference>
<evidence type="ECO:0000256" key="4">
    <source>
        <dbReference type="ARBA" id="ARBA00022475"/>
    </source>
</evidence>
<evidence type="ECO:0000313" key="26">
    <source>
        <dbReference type="Proteomes" id="UP000472267"/>
    </source>
</evidence>
<dbReference type="InParanoid" id="A0A672GCH2"/>
<evidence type="ECO:0000313" key="25">
    <source>
        <dbReference type="Ensembl" id="ENSSFAP00005016541.1"/>
    </source>
</evidence>
<keyword evidence="9" id="KW-0442">Lipid degradation</keyword>
<keyword evidence="5" id="KW-0812">Transmembrane</keyword>
<evidence type="ECO:0000256" key="9">
    <source>
        <dbReference type="ARBA" id="ARBA00022963"/>
    </source>
</evidence>
<feature type="domain" description="Alpha/beta hydrolase fold-3" evidence="24">
    <location>
        <begin position="299"/>
        <end position="361"/>
    </location>
</feature>
<dbReference type="EC" id="3.1.1.71" evidence="16"/>
<evidence type="ECO:0000256" key="19">
    <source>
        <dbReference type="ARBA" id="ARBA00044256"/>
    </source>
</evidence>
<dbReference type="InterPro" id="IPR050300">
    <property type="entry name" value="GDXG_lipolytic_enzyme"/>
</dbReference>
<keyword evidence="6" id="KW-0378">Hydrolase</keyword>
<feature type="active site" evidence="23">
    <location>
        <position position="169"/>
    </location>
</feature>
<keyword evidence="10" id="KW-0735">Signal-anchor</keyword>
<comment type="similarity">
    <text evidence="3">Belongs to the 'GDXG' lipolytic enzyme family.</text>
</comment>
<dbReference type="GO" id="GO:0047378">
    <property type="term" value="F:acetylalkylglycerol acetylhydrolase activity"/>
    <property type="evidence" value="ECO:0007669"/>
    <property type="project" value="UniProtKB-EC"/>
</dbReference>